<feature type="compositionally biased region" description="Basic and acidic residues" evidence="1">
    <location>
        <begin position="812"/>
        <end position="822"/>
    </location>
</feature>
<name>A0A818C9V9_9BILA</name>
<proteinExistence type="predicted"/>
<organism evidence="2 3">
    <name type="scientific">Rotaria socialis</name>
    <dbReference type="NCBI Taxonomy" id="392032"/>
    <lineage>
        <taxon>Eukaryota</taxon>
        <taxon>Metazoa</taxon>
        <taxon>Spiralia</taxon>
        <taxon>Gnathifera</taxon>
        <taxon>Rotifera</taxon>
        <taxon>Eurotatoria</taxon>
        <taxon>Bdelloidea</taxon>
        <taxon>Philodinida</taxon>
        <taxon>Philodinidae</taxon>
        <taxon>Rotaria</taxon>
    </lineage>
</organism>
<reference evidence="2" key="1">
    <citation type="submission" date="2021-02" db="EMBL/GenBank/DDBJ databases">
        <authorList>
            <person name="Nowell W R."/>
        </authorList>
    </citation>
    <scope>NUCLEOTIDE SEQUENCE</scope>
</reference>
<comment type="caution">
    <text evidence="2">The sequence shown here is derived from an EMBL/GenBank/DDBJ whole genome shotgun (WGS) entry which is preliminary data.</text>
</comment>
<sequence>MQFFVSGMDKRGEHISIPLDEMITSISRIGNRVTELDHDGRWRSNNSLWSELADDLACRLLMKNTIGIRKYIYSTWNRKSSTLRSRFINYELDKKKKTKLQPLSSVSSYQKICTRSKCKASSNTNCGVGEPRKYLVEFSYEEWRCIYKKDNNSHYMDKSWGDAFYDKLVDYKLVTCSLAFNKSTLRKKDSRKYNTSLFQCYGRCSYPECTLTVYMCMAKPIVVGHNVSFWVQIEGTQRHADQSISIGRPMKGIRRKKMAKAAMDHGTLKTYETNVLNADENLLRCNNYTQVPSMDVLKTAVKEQANSMRLDADMFTEIKILLLSMFESDTTSKIENKGNLDLLIYISYVQTLQLWPFASVFYGEAQLSRFIEYCLSVKDSYIYVDATGSVVKALQDQKKPYLYLMCFKDGQDSSNLLPLAGALLTDHTTASIASWLLKVRHSIAVTHGRFLRPSYIVIDFSPALLNALLLSMNQTNIHSYLRWCFNAVKKNYTSEQLHSISCIRFCCAHVMHAFTRSLSKIKIEKKIRQKATVIFGVLLNCNDFEQIYELIGCIVCIFGSSELDNAEEYLDNVIKAGGDFNSDFETFIEDESISDTQRFIEQELSTLDDNFLSTAPILHQSPFTKLACERSPALLTLIDKSKMPNEKDIKNSFFSKELIKVFYKWIAYLPLFTGLMHRFYERYASDLNDDTKSKVFGCGRVSNAPIESFFKIIKHSILRHQTNVRPADFLLKLYSTTSARLKANMHNIQQTGSKRRGRSKKKEVDTTILTEKWKNKGTAISNRGVYFNKFVEPVLTASDIRSRLKEKLEMRKNQPDNYEKNGNRTTTGTTNPTFDDILIENVETQEFFEPSQEELNEQNKSVSSIQHHTTEQNISVNIQSIKPTTLLKKNININESAQTTSTTSNITKQQLPQVEEFDLPIGWPKYTMVGDLRLPFPHFNIGPTWFEGKRYSASNTCALDSSLFLLYYIYMSHLEDFRSLFDPNILICEQLRKTFDLVNAQGWDIARLYWISTHSTHANQNDVSQHHDLYATADNNVFQYVRDLQKHAIKSTCRSKDCPKLEKLNYSVDISMPQLSGRNRSSMKLTNFLTEYITNCGATIGPIEPTSYNGSYSQDDFFPERDGNGTRTMFICESGRVAEPHQFVYKSPPVLLLNVGQIKFDIGKNETIVPTVKHLPFLIIIGKQSYCLAGAMCPKAGHFTATIVREKGRFSKYDDRCKVGVKNNEGGDDFVETAIYAIEMNNS</sequence>
<evidence type="ECO:0000256" key="1">
    <source>
        <dbReference type="SAM" id="MobiDB-lite"/>
    </source>
</evidence>
<protein>
    <submittedName>
        <fullName evidence="2">Uncharacterized protein</fullName>
    </submittedName>
</protein>
<dbReference type="AlphaFoldDB" id="A0A818C9V9"/>
<accession>A0A818C9V9</accession>
<evidence type="ECO:0000313" key="3">
    <source>
        <dbReference type="Proteomes" id="UP000663865"/>
    </source>
</evidence>
<evidence type="ECO:0000313" key="2">
    <source>
        <dbReference type="EMBL" id="CAF3428214.1"/>
    </source>
</evidence>
<feature type="region of interest" description="Disordered" evidence="1">
    <location>
        <begin position="812"/>
        <end position="833"/>
    </location>
</feature>
<gene>
    <name evidence="2" type="ORF">KIK155_LOCUS10588</name>
</gene>
<dbReference type="EMBL" id="CAJNYV010001585">
    <property type="protein sequence ID" value="CAF3428214.1"/>
    <property type="molecule type" value="Genomic_DNA"/>
</dbReference>
<feature type="compositionally biased region" description="Low complexity" evidence="1">
    <location>
        <begin position="823"/>
        <end position="833"/>
    </location>
</feature>
<dbReference type="Proteomes" id="UP000663865">
    <property type="component" value="Unassembled WGS sequence"/>
</dbReference>